<dbReference type="AlphaFoldDB" id="A8LK07"/>
<dbReference type="Gene3D" id="3.40.630.30">
    <property type="match status" value="1"/>
</dbReference>
<proteinExistence type="inferred from homology"/>
<dbReference type="Pfam" id="PF13302">
    <property type="entry name" value="Acetyltransf_3"/>
    <property type="match status" value="1"/>
</dbReference>
<dbReference type="HOGENOM" id="CLU_013985_3_4_5"/>
<dbReference type="PROSITE" id="PS51186">
    <property type="entry name" value="GNAT"/>
    <property type="match status" value="1"/>
</dbReference>
<evidence type="ECO:0000259" key="4">
    <source>
        <dbReference type="PROSITE" id="PS51186"/>
    </source>
</evidence>
<feature type="domain" description="N-acetyltransferase" evidence="4">
    <location>
        <begin position="13"/>
        <end position="163"/>
    </location>
</feature>
<dbReference type="PANTHER" id="PTHR43792">
    <property type="entry name" value="GNAT FAMILY, PUTATIVE (AFU_ORTHOLOGUE AFUA_3G00765)-RELATED-RELATED"/>
    <property type="match status" value="1"/>
</dbReference>
<accession>A8LK07</accession>
<dbReference type="RefSeq" id="WP_012178136.1">
    <property type="nucleotide sequence ID" value="NC_009952.1"/>
</dbReference>
<dbReference type="InterPro" id="IPR051531">
    <property type="entry name" value="N-acetyltransferase"/>
</dbReference>
<sequence length="169" mass="18444">MQTPGHVLTTARLCLRPVVDADAAAIVAAIHDFEVLRWLSRAPYPYGLSDAVDFIAKNRGNAGEVWMIHDAGGLVGCIGRRREFGYWLRRAAWGQGYATEASRAVLAHHFAAPDAPGLLSGYHAGNTRSARVLSKLGFTPCADRRITPLSTGQEVVIKGMWLDQEDYVP</sequence>
<name>A8LK07_DINSH</name>
<keyword evidence="2" id="KW-0012">Acyltransferase</keyword>
<organism evidence="5 6">
    <name type="scientific">Dinoroseobacter shibae (strain DSM 16493 / NCIMB 14021 / DFL 12)</name>
    <dbReference type="NCBI Taxonomy" id="398580"/>
    <lineage>
        <taxon>Bacteria</taxon>
        <taxon>Pseudomonadati</taxon>
        <taxon>Pseudomonadota</taxon>
        <taxon>Alphaproteobacteria</taxon>
        <taxon>Rhodobacterales</taxon>
        <taxon>Roseobacteraceae</taxon>
        <taxon>Dinoroseobacter</taxon>
    </lineage>
</organism>
<keyword evidence="6" id="KW-1185">Reference proteome</keyword>
<reference evidence="6" key="1">
    <citation type="journal article" date="2010" name="ISME J.">
        <title>The complete genome sequence of the algal symbiont Dinoroseobacter shibae: a hitchhiker's guide to life in the sea.</title>
        <authorList>
            <person name="Wagner-Dobler I."/>
            <person name="Ballhausen B."/>
            <person name="Berger M."/>
            <person name="Brinkhoff T."/>
            <person name="Buchholz I."/>
            <person name="Bunk B."/>
            <person name="Cypionka H."/>
            <person name="Daniel R."/>
            <person name="Drepper T."/>
            <person name="Gerdts G."/>
            <person name="Hahnke S."/>
            <person name="Han C."/>
            <person name="Jahn D."/>
            <person name="Kalhoefer D."/>
            <person name="Kiss H."/>
            <person name="Klenk H.P."/>
            <person name="Kyrpides N."/>
            <person name="Liebl W."/>
            <person name="Liesegang H."/>
            <person name="Meincke L."/>
            <person name="Pati A."/>
            <person name="Petersen J."/>
            <person name="Piekarski T."/>
            <person name="Pommerenke C."/>
            <person name="Pradella S."/>
            <person name="Pukall R."/>
            <person name="Rabus R."/>
            <person name="Stackebrandt E."/>
            <person name="Thole S."/>
            <person name="Thompson L."/>
            <person name="Tielen P."/>
            <person name="Tomasch J."/>
            <person name="von Jan M."/>
            <person name="Wanphrut N."/>
            <person name="Wichels A."/>
            <person name="Zech H."/>
            <person name="Simon M."/>
        </authorList>
    </citation>
    <scope>NUCLEOTIDE SEQUENCE [LARGE SCALE GENOMIC DNA]</scope>
    <source>
        <strain evidence="6">DSM 16493 / NCIMB 14021 / DFL 12</strain>
    </source>
</reference>
<protein>
    <submittedName>
        <fullName evidence="5">GCN5-related N-acetyltransferase</fullName>
    </submittedName>
</protein>
<dbReference type="SUPFAM" id="SSF55729">
    <property type="entry name" value="Acyl-CoA N-acyltransferases (Nat)"/>
    <property type="match status" value="1"/>
</dbReference>
<dbReference type="OrthoDB" id="9804153at2"/>
<comment type="similarity">
    <text evidence="3">Belongs to the acetyltransferase family. RimJ subfamily.</text>
</comment>
<evidence type="ECO:0000313" key="5">
    <source>
        <dbReference type="EMBL" id="ABV93206.1"/>
    </source>
</evidence>
<dbReference type="EMBL" id="CP000830">
    <property type="protein sequence ID" value="ABV93206.1"/>
    <property type="molecule type" value="Genomic_DNA"/>
</dbReference>
<dbReference type="Proteomes" id="UP000006833">
    <property type="component" value="Chromosome"/>
</dbReference>
<evidence type="ECO:0000313" key="6">
    <source>
        <dbReference type="Proteomes" id="UP000006833"/>
    </source>
</evidence>
<evidence type="ECO:0000256" key="2">
    <source>
        <dbReference type="ARBA" id="ARBA00023315"/>
    </source>
</evidence>
<dbReference type="STRING" id="398580.Dshi_1464"/>
<dbReference type="InterPro" id="IPR000182">
    <property type="entry name" value="GNAT_dom"/>
</dbReference>
<evidence type="ECO:0000256" key="1">
    <source>
        <dbReference type="ARBA" id="ARBA00022679"/>
    </source>
</evidence>
<dbReference type="InterPro" id="IPR016181">
    <property type="entry name" value="Acyl_CoA_acyltransferase"/>
</dbReference>
<evidence type="ECO:0000256" key="3">
    <source>
        <dbReference type="ARBA" id="ARBA00038502"/>
    </source>
</evidence>
<dbReference type="GO" id="GO:0016747">
    <property type="term" value="F:acyltransferase activity, transferring groups other than amino-acyl groups"/>
    <property type="evidence" value="ECO:0007669"/>
    <property type="project" value="InterPro"/>
</dbReference>
<dbReference type="eggNOG" id="COG1670">
    <property type="taxonomic scope" value="Bacteria"/>
</dbReference>
<dbReference type="KEGG" id="dsh:Dshi_1464"/>
<gene>
    <name evidence="5" type="ordered locus">Dshi_1464</name>
</gene>
<keyword evidence="1 5" id="KW-0808">Transferase</keyword>
<dbReference type="PANTHER" id="PTHR43792:SF8">
    <property type="entry name" value="[RIBOSOMAL PROTEIN US5]-ALANINE N-ACETYLTRANSFERASE"/>
    <property type="match status" value="1"/>
</dbReference>